<dbReference type="SUPFAM" id="SSF51419">
    <property type="entry name" value="PLP-binding barrel"/>
    <property type="match status" value="1"/>
</dbReference>
<evidence type="ECO:0000259" key="1">
    <source>
        <dbReference type="Pfam" id="PF01168"/>
    </source>
</evidence>
<dbReference type="EMBL" id="FNFP01000003">
    <property type="protein sequence ID" value="SDK72731.1"/>
    <property type="molecule type" value="Genomic_DNA"/>
</dbReference>
<protein>
    <submittedName>
        <fullName evidence="2">Alanine racemase, N-terminal domain</fullName>
    </submittedName>
</protein>
<evidence type="ECO:0000313" key="3">
    <source>
        <dbReference type="Proteomes" id="UP000198718"/>
    </source>
</evidence>
<name>A0A1G9E9D6_9FIRM</name>
<sequence>MEPILRDTIIEIDLDRIAHNVTKIREMVGKNVAVAAVVKTNQV</sequence>
<gene>
    <name evidence="2" type="ORF">SAMN05660472_01880</name>
</gene>
<dbReference type="Pfam" id="PF01168">
    <property type="entry name" value="Ala_racemase_N"/>
    <property type="match status" value="1"/>
</dbReference>
<dbReference type="InterPro" id="IPR001608">
    <property type="entry name" value="Ala_racemase_N"/>
</dbReference>
<proteinExistence type="predicted"/>
<feature type="domain" description="Alanine racemase N-terminal" evidence="1">
    <location>
        <begin position="12"/>
        <end position="41"/>
    </location>
</feature>
<accession>A0A1G9E9D6</accession>
<reference evidence="2 3" key="1">
    <citation type="submission" date="2016-10" db="EMBL/GenBank/DDBJ databases">
        <authorList>
            <person name="de Groot N.N."/>
        </authorList>
    </citation>
    <scope>NUCLEOTIDE SEQUENCE [LARGE SCALE GENOMIC DNA]</scope>
    <source>
        <strain evidence="2 3">DSM 18346</strain>
    </source>
</reference>
<dbReference type="Proteomes" id="UP000198718">
    <property type="component" value="Unassembled WGS sequence"/>
</dbReference>
<organism evidence="2 3">
    <name type="scientific">Natronincola ferrireducens</name>
    <dbReference type="NCBI Taxonomy" id="393762"/>
    <lineage>
        <taxon>Bacteria</taxon>
        <taxon>Bacillati</taxon>
        <taxon>Bacillota</taxon>
        <taxon>Clostridia</taxon>
        <taxon>Peptostreptococcales</taxon>
        <taxon>Natronincolaceae</taxon>
        <taxon>Natronincola</taxon>
    </lineage>
</organism>
<evidence type="ECO:0000313" key="2">
    <source>
        <dbReference type="EMBL" id="SDK72731.1"/>
    </source>
</evidence>
<dbReference type="AlphaFoldDB" id="A0A1G9E9D6"/>
<dbReference type="STRING" id="393762.SAMN05660472_01880"/>
<keyword evidence="3" id="KW-1185">Reference proteome</keyword>
<dbReference type="RefSeq" id="WP_143011271.1">
    <property type="nucleotide sequence ID" value="NZ_FNFP01000003.1"/>
</dbReference>
<dbReference type="InterPro" id="IPR029066">
    <property type="entry name" value="PLP-binding_barrel"/>
</dbReference>